<sequence length="155" mass="17891">STGLSEMLNDVPQLRVHIDEEAFDEAAFVNELSTNICLLLDDAELRQCVSQQMRANYLSHFTLRQMEQAIHQVIVSLLPHSPLLSGEMLQEVDIYMMRLIHQQPDIDMDFYGMAGIGVYLWWRYQTLKGTDEEIMRAKIGEYLIYYLGSTVISVN</sequence>
<evidence type="ECO:0000313" key="1">
    <source>
        <dbReference type="EMBL" id="EJW91732.1"/>
    </source>
</evidence>
<protein>
    <submittedName>
        <fullName evidence="1">Glycosyltransferase, group 1 family protein</fullName>
    </submittedName>
</protein>
<keyword evidence="1" id="KW-0808">Transferase</keyword>
<dbReference type="EMBL" id="AMCI01007986">
    <property type="protein sequence ID" value="EJW91732.1"/>
    <property type="molecule type" value="Genomic_DNA"/>
</dbReference>
<organism evidence="1">
    <name type="scientific">gut metagenome</name>
    <dbReference type="NCBI Taxonomy" id="749906"/>
    <lineage>
        <taxon>unclassified sequences</taxon>
        <taxon>metagenomes</taxon>
        <taxon>organismal metagenomes</taxon>
    </lineage>
</organism>
<accession>J9FQ70</accession>
<reference evidence="1" key="1">
    <citation type="journal article" date="2012" name="PLoS ONE">
        <title>Gene sets for utilization of primary and secondary nutrition supplies in the distal gut of endangered iberian lynx.</title>
        <authorList>
            <person name="Alcaide M."/>
            <person name="Messina E."/>
            <person name="Richter M."/>
            <person name="Bargiela R."/>
            <person name="Peplies J."/>
            <person name="Huws S.A."/>
            <person name="Newbold C.J."/>
            <person name="Golyshin P.N."/>
            <person name="Simon M.A."/>
            <person name="Lopez G."/>
            <person name="Yakimov M.M."/>
            <person name="Ferrer M."/>
        </authorList>
    </citation>
    <scope>NUCLEOTIDE SEQUENCE</scope>
</reference>
<dbReference type="AlphaFoldDB" id="J9FQ70"/>
<dbReference type="GO" id="GO:0016740">
    <property type="term" value="F:transferase activity"/>
    <property type="evidence" value="ECO:0007669"/>
    <property type="project" value="UniProtKB-KW"/>
</dbReference>
<proteinExistence type="predicted"/>
<comment type="caution">
    <text evidence="1">The sequence shown here is derived from an EMBL/GenBank/DDBJ whole genome shotgun (WGS) entry which is preliminary data.</text>
</comment>
<gene>
    <name evidence="1" type="ORF">EVA_20161</name>
</gene>
<name>J9FQ70_9ZZZZ</name>
<feature type="non-terminal residue" evidence="1">
    <location>
        <position position="1"/>
    </location>
</feature>